<gene>
    <name evidence="2" type="ORF">RGQ29_029257</name>
</gene>
<reference evidence="2 3" key="1">
    <citation type="journal article" date="2023" name="G3 (Bethesda)">
        <title>A haplotype-resolved chromosome-scale genome for Quercus rubra L. provides insights into the genetics of adaptive traits for red oak species.</title>
        <authorList>
            <person name="Kapoor B."/>
            <person name="Jenkins J."/>
            <person name="Schmutz J."/>
            <person name="Zhebentyayeva T."/>
            <person name="Kuelheim C."/>
            <person name="Coggeshall M."/>
            <person name="Heim C."/>
            <person name="Lasky J.R."/>
            <person name="Leites L."/>
            <person name="Islam-Faridi N."/>
            <person name="Romero-Severson J."/>
            <person name="DeLeo V.L."/>
            <person name="Lucas S.M."/>
            <person name="Lazic D."/>
            <person name="Gailing O."/>
            <person name="Carlson J."/>
            <person name="Staton M."/>
        </authorList>
    </citation>
    <scope>NUCLEOTIDE SEQUENCE [LARGE SCALE GENOMIC DNA]</scope>
    <source>
        <strain evidence="2">Pseudo-F2</strain>
    </source>
</reference>
<proteinExistence type="predicted"/>
<keyword evidence="1" id="KW-0472">Membrane</keyword>
<organism evidence="2 3">
    <name type="scientific">Quercus rubra</name>
    <name type="common">Northern red oak</name>
    <name type="synonym">Quercus borealis</name>
    <dbReference type="NCBI Taxonomy" id="3512"/>
    <lineage>
        <taxon>Eukaryota</taxon>
        <taxon>Viridiplantae</taxon>
        <taxon>Streptophyta</taxon>
        <taxon>Embryophyta</taxon>
        <taxon>Tracheophyta</taxon>
        <taxon>Spermatophyta</taxon>
        <taxon>Magnoliopsida</taxon>
        <taxon>eudicotyledons</taxon>
        <taxon>Gunneridae</taxon>
        <taxon>Pentapetalae</taxon>
        <taxon>rosids</taxon>
        <taxon>fabids</taxon>
        <taxon>Fagales</taxon>
        <taxon>Fagaceae</taxon>
        <taxon>Quercus</taxon>
    </lineage>
</organism>
<accession>A0AAN7EUK3</accession>
<comment type="caution">
    <text evidence="2">The sequence shown here is derived from an EMBL/GenBank/DDBJ whole genome shotgun (WGS) entry which is preliminary data.</text>
</comment>
<feature type="transmembrane region" description="Helical" evidence="1">
    <location>
        <begin position="96"/>
        <end position="122"/>
    </location>
</feature>
<name>A0AAN7EUK3_QUERU</name>
<dbReference type="Proteomes" id="UP001324115">
    <property type="component" value="Unassembled WGS sequence"/>
</dbReference>
<evidence type="ECO:0000256" key="1">
    <source>
        <dbReference type="SAM" id="Phobius"/>
    </source>
</evidence>
<evidence type="ECO:0000313" key="2">
    <source>
        <dbReference type="EMBL" id="KAK4579509.1"/>
    </source>
</evidence>
<evidence type="ECO:0000313" key="3">
    <source>
        <dbReference type="Proteomes" id="UP001324115"/>
    </source>
</evidence>
<keyword evidence="1" id="KW-1133">Transmembrane helix</keyword>
<keyword evidence="3" id="KW-1185">Reference proteome</keyword>
<dbReference type="EMBL" id="JAXUIC010000008">
    <property type="protein sequence ID" value="KAK4579509.1"/>
    <property type="molecule type" value="Genomic_DNA"/>
</dbReference>
<sequence>MFFIINCRQRYCCEATLGGIHHVLSRSSIKFFQRMLPYNEENIRGNISQFFSKLVRINELCQRCSDACVKLGQEMGVKVDLFTALQKRDDWMDACFTWFLASLLLPLPLLQQLLLVVPLLLLWRRRGKRRRKSLLKSLMMTWVLVYFTKPCVLGVYFLMVYFRNVSFFGEF</sequence>
<feature type="transmembrane region" description="Helical" evidence="1">
    <location>
        <begin position="143"/>
        <end position="162"/>
    </location>
</feature>
<protein>
    <submittedName>
        <fullName evidence="2">Uncharacterized protein</fullName>
    </submittedName>
</protein>
<dbReference type="AlphaFoldDB" id="A0AAN7EUK3"/>
<keyword evidence="1" id="KW-0812">Transmembrane</keyword>